<evidence type="ECO:0000256" key="3">
    <source>
        <dbReference type="ARBA" id="ARBA00022989"/>
    </source>
</evidence>
<comment type="subcellular location">
    <subcellularLocation>
        <location evidence="1">Membrane</location>
    </subcellularLocation>
</comment>
<dbReference type="AlphaFoldDB" id="A0AAW1L1A2"/>
<gene>
    <name evidence="8" type="ORF">QE152_g17966</name>
</gene>
<feature type="region of interest" description="Disordered" evidence="5">
    <location>
        <begin position="292"/>
        <end position="323"/>
    </location>
</feature>
<evidence type="ECO:0000256" key="1">
    <source>
        <dbReference type="ARBA" id="ARBA00004370"/>
    </source>
</evidence>
<reference evidence="8 9" key="1">
    <citation type="journal article" date="2024" name="BMC Genomics">
        <title>De novo assembly and annotation of Popillia japonica's genome with initial clues to its potential as an invasive pest.</title>
        <authorList>
            <person name="Cucini C."/>
            <person name="Boschi S."/>
            <person name="Funari R."/>
            <person name="Cardaioli E."/>
            <person name="Iannotti N."/>
            <person name="Marturano G."/>
            <person name="Paoli F."/>
            <person name="Bruttini M."/>
            <person name="Carapelli A."/>
            <person name="Frati F."/>
            <person name="Nardi F."/>
        </authorList>
    </citation>
    <scope>NUCLEOTIDE SEQUENCE [LARGE SCALE GENOMIC DNA]</scope>
    <source>
        <strain evidence="8">DMR45628</strain>
    </source>
</reference>
<evidence type="ECO:0000313" key="8">
    <source>
        <dbReference type="EMBL" id="KAK9728448.1"/>
    </source>
</evidence>
<keyword evidence="8" id="KW-0675">Receptor</keyword>
<evidence type="ECO:0000259" key="7">
    <source>
        <dbReference type="Pfam" id="PF01094"/>
    </source>
</evidence>
<organism evidence="8 9">
    <name type="scientific">Popillia japonica</name>
    <name type="common">Japanese beetle</name>
    <dbReference type="NCBI Taxonomy" id="7064"/>
    <lineage>
        <taxon>Eukaryota</taxon>
        <taxon>Metazoa</taxon>
        <taxon>Ecdysozoa</taxon>
        <taxon>Arthropoda</taxon>
        <taxon>Hexapoda</taxon>
        <taxon>Insecta</taxon>
        <taxon>Pterygota</taxon>
        <taxon>Neoptera</taxon>
        <taxon>Endopterygota</taxon>
        <taxon>Coleoptera</taxon>
        <taxon>Polyphaga</taxon>
        <taxon>Scarabaeiformia</taxon>
        <taxon>Scarabaeidae</taxon>
        <taxon>Rutelinae</taxon>
        <taxon>Popillia</taxon>
    </lineage>
</organism>
<feature type="signal peptide" evidence="6">
    <location>
        <begin position="1"/>
        <end position="27"/>
    </location>
</feature>
<evidence type="ECO:0000256" key="4">
    <source>
        <dbReference type="ARBA" id="ARBA00023136"/>
    </source>
</evidence>
<keyword evidence="3" id="KW-1133">Transmembrane helix</keyword>
<sequence length="601" mass="66883">MHPLISNRDNAQIFLILLVLLLAMAQSSRNGIGDKFTSRQLPPLRGAKMYFAIAAMASEQSYSKAFNKALMNITQSYLEGKFKETRYNITLDTLTIELPQNGSFTATLLDDLCSKFEGKHVVAVLVIGNTPAAQTVSLAATHSGIPVLWAKGQGGMVPGFRSLELNPLEIHLAPTGREMAQALRGLLLQAHWHTFTIIADSESTSALQRYELRGTLSESPLHPTLIPLPSPPLAQIIFRKLADISRSTRGVVILLTDHNMAGRILEYARRLNMLDGHFVWLWINTAGSLKDKNYTDPSETNQDRIEKRSAEFSASKREDSTHHRDIDHFRDDINDMQFNSILKNDHFLFFNTNNRYRYNSNSRSKSNSETTHPRSRLRRDIFFETANINVNPADKFGGDRAILPQGLLSLRALPVRVDRHLVKGAVRLLVAALERALLNIPIWLVDNLQRTQMSTSCWQPSGDSERNFSLFLSRELKAICTDALAGKKYSQDIGVDKVDKSLVSNFEILNLVPEHAQKDPDGISSGGMNKSEISEGGGLKWKRVGVVSGRAVRLDTIVWPGGDISVAAVSSRAKTVFRVVTALAPPFVMESDLDEDGQCLR</sequence>
<dbReference type="InterPro" id="IPR028082">
    <property type="entry name" value="Peripla_BP_I"/>
</dbReference>
<proteinExistence type="predicted"/>
<feature type="domain" description="Receptor ligand binding region" evidence="7">
    <location>
        <begin position="112"/>
        <end position="291"/>
    </location>
</feature>
<dbReference type="Gene3D" id="3.40.50.2300">
    <property type="match status" value="2"/>
</dbReference>
<keyword evidence="9" id="KW-1185">Reference proteome</keyword>
<evidence type="ECO:0000256" key="6">
    <source>
        <dbReference type="SAM" id="SignalP"/>
    </source>
</evidence>
<keyword evidence="2" id="KW-0812">Transmembrane</keyword>
<comment type="caution">
    <text evidence="8">The sequence shown here is derived from an EMBL/GenBank/DDBJ whole genome shotgun (WGS) entry which is preliminary data.</text>
</comment>
<evidence type="ECO:0000256" key="5">
    <source>
        <dbReference type="SAM" id="MobiDB-lite"/>
    </source>
</evidence>
<dbReference type="Gene3D" id="3.40.190.10">
    <property type="entry name" value="Periplasmic binding protein-like II"/>
    <property type="match status" value="1"/>
</dbReference>
<dbReference type="Pfam" id="PF01094">
    <property type="entry name" value="ANF_receptor"/>
    <property type="match status" value="1"/>
</dbReference>
<keyword evidence="6" id="KW-0732">Signal</keyword>
<name>A0AAW1L1A2_POPJA</name>
<dbReference type="SUPFAM" id="SSF53822">
    <property type="entry name" value="Periplasmic binding protein-like I"/>
    <property type="match status" value="1"/>
</dbReference>
<feature type="non-terminal residue" evidence="8">
    <location>
        <position position="601"/>
    </location>
</feature>
<protein>
    <submittedName>
        <fullName evidence="8">Receptor family ligand binding region</fullName>
    </submittedName>
</protein>
<evidence type="ECO:0000256" key="2">
    <source>
        <dbReference type="ARBA" id="ARBA00022692"/>
    </source>
</evidence>
<accession>A0AAW1L1A2</accession>
<feature type="chain" id="PRO_5043452525" evidence="6">
    <location>
        <begin position="28"/>
        <end position="601"/>
    </location>
</feature>
<feature type="compositionally biased region" description="Basic and acidic residues" evidence="5">
    <location>
        <begin position="301"/>
        <end position="323"/>
    </location>
</feature>
<dbReference type="InterPro" id="IPR001828">
    <property type="entry name" value="ANF_lig-bd_rcpt"/>
</dbReference>
<evidence type="ECO:0000313" key="9">
    <source>
        <dbReference type="Proteomes" id="UP001458880"/>
    </source>
</evidence>
<dbReference type="EMBL" id="JASPKY010000170">
    <property type="protein sequence ID" value="KAK9728448.1"/>
    <property type="molecule type" value="Genomic_DNA"/>
</dbReference>
<keyword evidence="4" id="KW-0472">Membrane</keyword>
<dbReference type="Proteomes" id="UP001458880">
    <property type="component" value="Unassembled WGS sequence"/>
</dbReference>
<dbReference type="GO" id="GO:0016020">
    <property type="term" value="C:membrane"/>
    <property type="evidence" value="ECO:0007669"/>
    <property type="project" value="UniProtKB-SubCell"/>
</dbReference>